<protein>
    <submittedName>
        <fullName evidence="1">Uncharacterized protein</fullName>
    </submittedName>
</protein>
<name>A0A101PMT1_STRCK</name>
<dbReference type="EMBL" id="LMWP01000080">
    <property type="protein sequence ID" value="KUN14392.1"/>
    <property type="molecule type" value="Genomic_DNA"/>
</dbReference>
<comment type="caution">
    <text evidence="1">The sequence shown here is derived from an EMBL/GenBank/DDBJ whole genome shotgun (WGS) entry which is preliminary data.</text>
</comment>
<dbReference type="AlphaFoldDB" id="A0A101PMT1"/>
<dbReference type="RefSeq" id="WP_059267318.1">
    <property type="nucleotide sequence ID" value="NZ_KQ948388.1"/>
</dbReference>
<gene>
    <name evidence="1" type="ORF">AQJ11_44490</name>
</gene>
<evidence type="ECO:0000313" key="2">
    <source>
        <dbReference type="Proteomes" id="UP000053398"/>
    </source>
</evidence>
<reference evidence="1 2" key="1">
    <citation type="submission" date="2015-10" db="EMBL/GenBank/DDBJ databases">
        <title>Draft genome sequence of Streptomyces corchorusii DSM 40340, type strain for the species Streptomyces corchorusii.</title>
        <authorList>
            <person name="Ruckert C."/>
            <person name="Winkler A."/>
            <person name="Kalinowski J."/>
            <person name="Kampfer P."/>
            <person name="Glaeser S."/>
        </authorList>
    </citation>
    <scope>NUCLEOTIDE SEQUENCE [LARGE SCALE GENOMIC DNA]</scope>
    <source>
        <strain evidence="1 2">DSM 40340</strain>
    </source>
</reference>
<keyword evidence="2" id="KW-1185">Reference proteome</keyword>
<sequence length="59" mass="6594">MRNTLELFVKKGRIERSHRQRAVMYTAHPGQDTAYAADDTTGETADAETVKTNKVSVQV</sequence>
<dbReference type="Proteomes" id="UP000053398">
    <property type="component" value="Unassembled WGS sequence"/>
</dbReference>
<proteinExistence type="predicted"/>
<accession>A0A101PMT1</accession>
<organism evidence="1 2">
    <name type="scientific">Streptomyces corchorusii</name>
    <name type="common">Streptomyces chibaensis</name>
    <dbReference type="NCBI Taxonomy" id="1903"/>
    <lineage>
        <taxon>Bacteria</taxon>
        <taxon>Bacillati</taxon>
        <taxon>Actinomycetota</taxon>
        <taxon>Actinomycetes</taxon>
        <taxon>Kitasatosporales</taxon>
        <taxon>Streptomycetaceae</taxon>
        <taxon>Streptomyces</taxon>
    </lineage>
</organism>
<evidence type="ECO:0000313" key="1">
    <source>
        <dbReference type="EMBL" id="KUN14392.1"/>
    </source>
</evidence>